<evidence type="ECO:0000313" key="2">
    <source>
        <dbReference type="Proteomes" id="UP000409147"/>
    </source>
</evidence>
<sequence length="95" mass="10840">MKIDRNFVLREIAGECIIIPTGKTALEFNGLITVNEIGMELWKMLQNEVTFDDLLKGIMEEYDVDKEVAKEDIQDFLDKLIDGGILTEDDSTESR</sequence>
<reference evidence="1 2" key="1">
    <citation type="submission" date="2019-07" db="EMBL/GenBank/DDBJ databases">
        <authorList>
            <person name="Hibberd C M."/>
            <person name="Gehrig L. J."/>
            <person name="Chang H.-W."/>
            <person name="Venkatesh S."/>
        </authorList>
    </citation>
    <scope>NUCLEOTIDE SEQUENCE [LARGE SCALE GENOMIC DNA]</scope>
    <source>
        <strain evidence="1">Ruminococcus_obeum_SSTS_Bg7063</strain>
    </source>
</reference>
<dbReference type="Pfam" id="PF05402">
    <property type="entry name" value="PqqD"/>
    <property type="match status" value="1"/>
</dbReference>
<accession>A0A564SSB0</accession>
<organism evidence="1 2">
    <name type="scientific">Blautia obeum</name>
    <dbReference type="NCBI Taxonomy" id="40520"/>
    <lineage>
        <taxon>Bacteria</taxon>
        <taxon>Bacillati</taxon>
        <taxon>Bacillota</taxon>
        <taxon>Clostridia</taxon>
        <taxon>Lachnospirales</taxon>
        <taxon>Lachnospiraceae</taxon>
        <taxon>Blautia</taxon>
    </lineage>
</organism>
<gene>
    <name evidence="1" type="ORF">ROSSTS7063_00925</name>
</gene>
<name>A0A564SSB0_9FIRM</name>
<proteinExistence type="predicted"/>
<dbReference type="EMBL" id="CABHNB010000013">
    <property type="protein sequence ID" value="VUW98035.1"/>
    <property type="molecule type" value="Genomic_DNA"/>
</dbReference>
<dbReference type="InterPro" id="IPR008792">
    <property type="entry name" value="PQQD"/>
</dbReference>
<protein>
    <recommendedName>
        <fullName evidence="3">PqqD family protein</fullName>
    </recommendedName>
</protein>
<evidence type="ECO:0008006" key="3">
    <source>
        <dbReference type="Google" id="ProtNLM"/>
    </source>
</evidence>
<dbReference type="RefSeq" id="WP_144368563.1">
    <property type="nucleotide sequence ID" value="NZ_CABHNB010000013.1"/>
</dbReference>
<keyword evidence="2" id="KW-1185">Reference proteome</keyword>
<evidence type="ECO:0000313" key="1">
    <source>
        <dbReference type="EMBL" id="VUW98035.1"/>
    </source>
</evidence>
<dbReference type="AlphaFoldDB" id="A0A564SSB0"/>
<dbReference type="Gene3D" id="1.10.10.1150">
    <property type="entry name" value="Coenzyme PQQ synthesis protein D (PqqD)"/>
    <property type="match status" value="1"/>
</dbReference>
<dbReference type="Proteomes" id="UP000409147">
    <property type="component" value="Unassembled WGS sequence"/>
</dbReference>
<dbReference type="InterPro" id="IPR041881">
    <property type="entry name" value="PqqD_sf"/>
</dbReference>